<dbReference type="InterPro" id="IPR023883">
    <property type="entry name" value="CHP03980_redox-disulphide"/>
</dbReference>
<reference evidence="2" key="1">
    <citation type="journal article" date="2015" name="Nature">
        <title>Complex archaea that bridge the gap between prokaryotes and eukaryotes.</title>
        <authorList>
            <person name="Spang A."/>
            <person name="Saw J.H."/>
            <person name="Jorgensen S.L."/>
            <person name="Zaremba-Niedzwiedzka K."/>
            <person name="Martijn J."/>
            <person name="Lind A.E."/>
            <person name="van Eijk R."/>
            <person name="Schleper C."/>
            <person name="Guy L."/>
            <person name="Ettema T.J."/>
        </authorList>
    </citation>
    <scope>NUCLEOTIDE SEQUENCE</scope>
</reference>
<dbReference type="PANTHER" id="PTHR39341">
    <property type="entry name" value="BSL7085 PROTEIN"/>
    <property type="match status" value="1"/>
</dbReference>
<dbReference type="EMBL" id="LAZR01060394">
    <property type="protein sequence ID" value="KKK65767.1"/>
    <property type="molecule type" value="Genomic_DNA"/>
</dbReference>
<proteinExistence type="predicted"/>
<feature type="domain" description="DUF1858" evidence="1">
    <location>
        <begin position="6"/>
        <end position="58"/>
    </location>
</feature>
<dbReference type="PANTHER" id="PTHR39341:SF1">
    <property type="entry name" value="DUF1858 DOMAIN-CONTAINING PROTEIN"/>
    <property type="match status" value="1"/>
</dbReference>
<dbReference type="AlphaFoldDB" id="A0A0F8X9E7"/>
<name>A0A0F8X9E7_9ZZZZ</name>
<accession>A0A0F8X9E7</accession>
<sequence length="80" mass="8823">MVGKLITKDTILMEAIEKYPGIAVVLTGYGLHCVGCHFSNMDTIKSGAKIHGLSDEEIEFMLKDVNKIALESVKNKKLDE</sequence>
<gene>
    <name evidence="2" type="ORF">LCGC14_2970810</name>
</gene>
<evidence type="ECO:0000259" key="1">
    <source>
        <dbReference type="Pfam" id="PF08984"/>
    </source>
</evidence>
<comment type="caution">
    <text evidence="2">The sequence shown here is derived from an EMBL/GenBank/DDBJ whole genome shotgun (WGS) entry which is preliminary data.</text>
</comment>
<organism evidence="2">
    <name type="scientific">marine sediment metagenome</name>
    <dbReference type="NCBI Taxonomy" id="412755"/>
    <lineage>
        <taxon>unclassified sequences</taxon>
        <taxon>metagenomes</taxon>
        <taxon>ecological metagenomes</taxon>
    </lineage>
</organism>
<dbReference type="Pfam" id="PF08984">
    <property type="entry name" value="DUF1858"/>
    <property type="match status" value="1"/>
</dbReference>
<protein>
    <recommendedName>
        <fullName evidence="1">DUF1858 domain-containing protein</fullName>
    </recommendedName>
</protein>
<dbReference type="InterPro" id="IPR038062">
    <property type="entry name" value="ScdA-like_N_sf"/>
</dbReference>
<dbReference type="SUPFAM" id="SSF140683">
    <property type="entry name" value="SP0561-like"/>
    <property type="match status" value="1"/>
</dbReference>
<dbReference type="Gene3D" id="1.10.3910.10">
    <property type="entry name" value="SP0561-like"/>
    <property type="match status" value="1"/>
</dbReference>
<dbReference type="InterPro" id="IPR015077">
    <property type="entry name" value="DUF1858"/>
</dbReference>
<dbReference type="NCBIfam" id="TIGR03980">
    <property type="entry name" value="prismane_assoc"/>
    <property type="match status" value="1"/>
</dbReference>
<evidence type="ECO:0000313" key="2">
    <source>
        <dbReference type="EMBL" id="KKK65767.1"/>
    </source>
</evidence>